<dbReference type="SUPFAM" id="SSF57850">
    <property type="entry name" value="RING/U-box"/>
    <property type="match status" value="1"/>
</dbReference>
<evidence type="ECO:0000256" key="2">
    <source>
        <dbReference type="ARBA" id="ARBA00022771"/>
    </source>
</evidence>
<evidence type="ECO:0000256" key="1">
    <source>
        <dbReference type="ARBA" id="ARBA00022723"/>
    </source>
</evidence>
<dbReference type="PROSITE" id="PS00518">
    <property type="entry name" value="ZF_RING_1"/>
    <property type="match status" value="1"/>
</dbReference>
<proteinExistence type="predicted"/>
<organism evidence="8 9">
    <name type="scientific">Saccoglossus kowalevskii</name>
    <name type="common">Acorn worm</name>
    <dbReference type="NCBI Taxonomy" id="10224"/>
    <lineage>
        <taxon>Eukaryota</taxon>
        <taxon>Metazoa</taxon>
        <taxon>Hemichordata</taxon>
        <taxon>Enteropneusta</taxon>
        <taxon>Harrimaniidae</taxon>
        <taxon>Saccoglossus</taxon>
    </lineage>
</organism>
<keyword evidence="2 5" id="KW-0863">Zinc-finger</keyword>
<evidence type="ECO:0000313" key="9">
    <source>
        <dbReference type="RefSeq" id="XP_006816460.1"/>
    </source>
</evidence>
<dbReference type="InterPro" id="IPR001841">
    <property type="entry name" value="Znf_RING"/>
</dbReference>
<evidence type="ECO:0000256" key="3">
    <source>
        <dbReference type="ARBA" id="ARBA00022833"/>
    </source>
</evidence>
<keyword evidence="8" id="KW-1185">Reference proteome</keyword>
<name>A0ABM0M8W9_SACKO</name>
<evidence type="ECO:0000256" key="5">
    <source>
        <dbReference type="PROSITE-ProRule" id="PRU00175"/>
    </source>
</evidence>
<dbReference type="PROSITE" id="PS50089">
    <property type="entry name" value="ZF_RING_2"/>
    <property type="match status" value="1"/>
</dbReference>
<feature type="compositionally biased region" description="Polar residues" evidence="6">
    <location>
        <begin position="187"/>
        <end position="204"/>
    </location>
</feature>
<dbReference type="RefSeq" id="XP_006816460.1">
    <property type="nucleotide sequence ID" value="XM_006816397.1"/>
</dbReference>
<evidence type="ECO:0000313" key="8">
    <source>
        <dbReference type="Proteomes" id="UP000694865"/>
    </source>
</evidence>
<feature type="compositionally biased region" description="Polar residues" evidence="6">
    <location>
        <begin position="246"/>
        <end position="263"/>
    </location>
</feature>
<gene>
    <name evidence="9" type="primary">LOC102807690</name>
</gene>
<protein>
    <submittedName>
        <fullName evidence="9">RING finger protein C14orf164-like</fullName>
    </submittedName>
</protein>
<sequence>MADWVHCNTCFHQPGDGRKFFLTNCGHMYCETCVKEGTRNKCMMCGNPCSSIALSSQMKPDVEIFFKDPADIIKKQQSQLNQNNKQKALIEEARKKTEQWEDLEREILILKEENANLRRLLGGGSPGNKLASREVLILKEENANLRRLLGGSPGNKSANRAPPGRIHSPAHQNHPAKTPPLKHGHSSPYNLSRGSHPNTPQNGSGDAGASQYDQTCTPKGPGRITMRTPPVDGKMGTPPTPLMGGTSLQKTPTGHAVRQSNVTPGRHEMYTPNRLSYKTSPMSVSPASQGTNQSSGFRTPTNSQNVTPTQQGFSTPLSQSGHWDPSRRQIHIRIFIRST</sequence>
<dbReference type="SMART" id="SM00184">
    <property type="entry name" value="RING"/>
    <property type="match status" value="1"/>
</dbReference>
<dbReference type="GeneID" id="102807690"/>
<dbReference type="PANTHER" id="PTHR22663:SF17">
    <property type="entry name" value="RING FINGER PROTEIN NARYA-RELATED"/>
    <property type="match status" value="1"/>
</dbReference>
<keyword evidence="4" id="KW-0469">Meiosis</keyword>
<dbReference type="InterPro" id="IPR013083">
    <property type="entry name" value="Znf_RING/FYVE/PHD"/>
</dbReference>
<feature type="compositionally biased region" description="Polar residues" evidence="6">
    <location>
        <begin position="273"/>
        <end position="321"/>
    </location>
</feature>
<dbReference type="CDD" id="cd16560">
    <property type="entry name" value="RING-HC_RNF212-like"/>
    <property type="match status" value="1"/>
</dbReference>
<reference evidence="9" key="1">
    <citation type="submission" date="2025-08" db="UniProtKB">
        <authorList>
            <consortium name="RefSeq"/>
        </authorList>
    </citation>
    <scope>IDENTIFICATION</scope>
    <source>
        <tissue evidence="9">Testes</tissue>
    </source>
</reference>
<dbReference type="Pfam" id="PF14634">
    <property type="entry name" value="zf-RING_5"/>
    <property type="match status" value="1"/>
</dbReference>
<dbReference type="Gene3D" id="3.30.40.10">
    <property type="entry name" value="Zinc/RING finger domain, C3HC4 (zinc finger)"/>
    <property type="match status" value="1"/>
</dbReference>
<evidence type="ECO:0000256" key="4">
    <source>
        <dbReference type="ARBA" id="ARBA00023254"/>
    </source>
</evidence>
<accession>A0ABM0M8W9</accession>
<keyword evidence="1" id="KW-0479">Metal-binding</keyword>
<dbReference type="InterPro" id="IPR017907">
    <property type="entry name" value="Znf_RING_CS"/>
</dbReference>
<dbReference type="InterPro" id="IPR042123">
    <property type="entry name" value="Zip3/RNF212-like"/>
</dbReference>
<evidence type="ECO:0000259" key="7">
    <source>
        <dbReference type="PROSITE" id="PS50089"/>
    </source>
</evidence>
<dbReference type="Proteomes" id="UP000694865">
    <property type="component" value="Unplaced"/>
</dbReference>
<evidence type="ECO:0000256" key="6">
    <source>
        <dbReference type="SAM" id="MobiDB-lite"/>
    </source>
</evidence>
<feature type="region of interest" description="Disordered" evidence="6">
    <location>
        <begin position="147"/>
        <end position="326"/>
    </location>
</feature>
<dbReference type="PANTHER" id="PTHR22663">
    <property type="entry name" value="RING FINGER PROTEIN NARYA-RELATED"/>
    <property type="match status" value="1"/>
</dbReference>
<feature type="domain" description="RING-type" evidence="7">
    <location>
        <begin position="7"/>
        <end position="45"/>
    </location>
</feature>
<keyword evidence="3" id="KW-0862">Zinc</keyword>